<feature type="transmembrane region" description="Helical" evidence="1">
    <location>
        <begin position="69"/>
        <end position="91"/>
    </location>
</feature>
<reference evidence="2" key="1">
    <citation type="journal article" date="2023" name="Mol. Phylogenet. Evol.">
        <title>Genome-scale phylogeny and comparative genomics of the fungal order Sordariales.</title>
        <authorList>
            <person name="Hensen N."/>
            <person name="Bonometti L."/>
            <person name="Westerberg I."/>
            <person name="Brannstrom I.O."/>
            <person name="Guillou S."/>
            <person name="Cros-Aarteil S."/>
            <person name="Calhoun S."/>
            <person name="Haridas S."/>
            <person name="Kuo A."/>
            <person name="Mondo S."/>
            <person name="Pangilinan J."/>
            <person name="Riley R."/>
            <person name="LaButti K."/>
            <person name="Andreopoulos B."/>
            <person name="Lipzen A."/>
            <person name="Chen C."/>
            <person name="Yan M."/>
            <person name="Daum C."/>
            <person name="Ng V."/>
            <person name="Clum A."/>
            <person name="Steindorff A."/>
            <person name="Ohm R.A."/>
            <person name="Martin F."/>
            <person name="Silar P."/>
            <person name="Natvig D.O."/>
            <person name="Lalanne C."/>
            <person name="Gautier V."/>
            <person name="Ament-Velasquez S.L."/>
            <person name="Kruys A."/>
            <person name="Hutchinson M.I."/>
            <person name="Powell A.J."/>
            <person name="Barry K."/>
            <person name="Miller A.N."/>
            <person name="Grigoriev I.V."/>
            <person name="Debuchy R."/>
            <person name="Gladieux P."/>
            <person name="Hiltunen Thoren M."/>
            <person name="Johannesson H."/>
        </authorList>
    </citation>
    <scope>NUCLEOTIDE SEQUENCE</scope>
    <source>
        <strain evidence="2">FGSC 1904</strain>
    </source>
</reference>
<dbReference type="Proteomes" id="UP001281003">
    <property type="component" value="Unassembled WGS sequence"/>
</dbReference>
<dbReference type="EMBL" id="JAUTDP010000008">
    <property type="protein sequence ID" value="KAK3396921.1"/>
    <property type="molecule type" value="Genomic_DNA"/>
</dbReference>
<evidence type="ECO:0000313" key="2">
    <source>
        <dbReference type="EMBL" id="KAK3396921.1"/>
    </source>
</evidence>
<keyword evidence="1" id="KW-0472">Membrane</keyword>
<keyword evidence="1" id="KW-1133">Transmembrane helix</keyword>
<evidence type="ECO:0000256" key="1">
    <source>
        <dbReference type="SAM" id="Phobius"/>
    </source>
</evidence>
<reference evidence="2" key="2">
    <citation type="submission" date="2023-07" db="EMBL/GenBank/DDBJ databases">
        <authorList>
            <consortium name="Lawrence Berkeley National Laboratory"/>
            <person name="Haridas S."/>
            <person name="Hensen N."/>
            <person name="Bonometti L."/>
            <person name="Westerberg I."/>
            <person name="Brannstrom I.O."/>
            <person name="Guillou S."/>
            <person name="Cros-Aarteil S."/>
            <person name="Calhoun S."/>
            <person name="Kuo A."/>
            <person name="Mondo S."/>
            <person name="Pangilinan J."/>
            <person name="Riley R."/>
            <person name="LaButti K."/>
            <person name="Andreopoulos B."/>
            <person name="Lipzen A."/>
            <person name="Chen C."/>
            <person name="Yanf M."/>
            <person name="Daum C."/>
            <person name="Ng V."/>
            <person name="Clum A."/>
            <person name="Steindorff A."/>
            <person name="Ohm R."/>
            <person name="Martin F."/>
            <person name="Silar P."/>
            <person name="Natvig D."/>
            <person name="Lalanne C."/>
            <person name="Gautier V."/>
            <person name="Ament-velasquez S.L."/>
            <person name="Kruys A."/>
            <person name="Hutchinson M.I."/>
            <person name="Powell A.J."/>
            <person name="Barry K."/>
            <person name="Miller A.N."/>
            <person name="Grigoriev I.V."/>
            <person name="Debuchy R."/>
            <person name="Gladieux P."/>
            <person name="Thoren M.H."/>
            <person name="Johannesson H."/>
        </authorList>
    </citation>
    <scope>NUCLEOTIDE SEQUENCE</scope>
    <source>
        <strain evidence="2">FGSC 1904</strain>
    </source>
</reference>
<feature type="transmembrane region" description="Helical" evidence="1">
    <location>
        <begin position="28"/>
        <end position="48"/>
    </location>
</feature>
<keyword evidence="1" id="KW-0812">Transmembrane</keyword>
<name>A0AAE0UAE7_SORBR</name>
<organism evidence="2 3">
    <name type="scientific">Sordaria brevicollis</name>
    <dbReference type="NCBI Taxonomy" id="83679"/>
    <lineage>
        <taxon>Eukaryota</taxon>
        <taxon>Fungi</taxon>
        <taxon>Dikarya</taxon>
        <taxon>Ascomycota</taxon>
        <taxon>Pezizomycotina</taxon>
        <taxon>Sordariomycetes</taxon>
        <taxon>Sordariomycetidae</taxon>
        <taxon>Sordariales</taxon>
        <taxon>Sordariaceae</taxon>
        <taxon>Sordaria</taxon>
    </lineage>
</organism>
<proteinExistence type="predicted"/>
<keyword evidence="3" id="KW-1185">Reference proteome</keyword>
<evidence type="ECO:0000313" key="3">
    <source>
        <dbReference type="Proteomes" id="UP001281003"/>
    </source>
</evidence>
<gene>
    <name evidence="2" type="ORF">B0T20DRAFT_394101</name>
</gene>
<dbReference type="AlphaFoldDB" id="A0AAE0UAE7"/>
<sequence>MFLCESACVPNASVAASAAPCEPRSEHIPGWGIVFISTAVYLCLGTLLSWVTNYSAMLNADRNPITKKLFIFGLLLVWPFVSNFQVLSAFMQRYLIKNQNAENNATKTTPQATPLGAAAALEDQLVQTIRQAYYFKSISASNAPRSGGR</sequence>
<accession>A0AAE0UAE7</accession>
<protein>
    <submittedName>
        <fullName evidence="2">Uncharacterized protein</fullName>
    </submittedName>
</protein>
<comment type="caution">
    <text evidence="2">The sequence shown here is derived from an EMBL/GenBank/DDBJ whole genome shotgun (WGS) entry which is preliminary data.</text>
</comment>